<evidence type="ECO:0000313" key="5">
    <source>
        <dbReference type="Proteomes" id="UP000017836"/>
    </source>
</evidence>
<dbReference type="Pfam" id="PF00035">
    <property type="entry name" value="dsrm"/>
    <property type="match status" value="1"/>
</dbReference>
<feature type="region of interest" description="Disordered" evidence="2">
    <location>
        <begin position="1"/>
        <end position="38"/>
    </location>
</feature>
<dbReference type="AlphaFoldDB" id="W1P6U6"/>
<accession>W1P6U6</accession>
<name>W1P6U6_AMBTC</name>
<dbReference type="Gene3D" id="3.30.160.20">
    <property type="match status" value="1"/>
</dbReference>
<evidence type="ECO:0000313" key="4">
    <source>
        <dbReference type="EMBL" id="ERN02685.1"/>
    </source>
</evidence>
<dbReference type="Gramene" id="ERN02685">
    <property type="protein sequence ID" value="ERN02685"/>
    <property type="gene ID" value="AMTR_s00085p00095960"/>
</dbReference>
<dbReference type="EMBL" id="KI394487">
    <property type="protein sequence ID" value="ERN02685.1"/>
    <property type="molecule type" value="Genomic_DNA"/>
</dbReference>
<dbReference type="InterPro" id="IPR014720">
    <property type="entry name" value="dsRBD_dom"/>
</dbReference>
<dbReference type="Proteomes" id="UP000017836">
    <property type="component" value="Unassembled WGS sequence"/>
</dbReference>
<keyword evidence="1" id="KW-0694">RNA-binding</keyword>
<dbReference type="SUPFAM" id="SSF54768">
    <property type="entry name" value="dsRNA-binding domain-like"/>
    <property type="match status" value="1"/>
</dbReference>
<dbReference type="GO" id="GO:0003723">
    <property type="term" value="F:RNA binding"/>
    <property type="evidence" value="ECO:0007669"/>
    <property type="project" value="UniProtKB-UniRule"/>
</dbReference>
<dbReference type="HOGENOM" id="CLU_095834_0_0_1"/>
<dbReference type="PROSITE" id="PS50137">
    <property type="entry name" value="DS_RBD"/>
    <property type="match status" value="1"/>
</dbReference>
<organism evidence="4 5">
    <name type="scientific">Amborella trichopoda</name>
    <dbReference type="NCBI Taxonomy" id="13333"/>
    <lineage>
        <taxon>Eukaryota</taxon>
        <taxon>Viridiplantae</taxon>
        <taxon>Streptophyta</taxon>
        <taxon>Embryophyta</taxon>
        <taxon>Tracheophyta</taxon>
        <taxon>Spermatophyta</taxon>
        <taxon>Magnoliopsida</taxon>
        <taxon>Amborellales</taxon>
        <taxon>Amborellaceae</taxon>
        <taxon>Amborella</taxon>
    </lineage>
</organism>
<keyword evidence="5" id="KW-1185">Reference proteome</keyword>
<feature type="compositionally biased region" description="Polar residues" evidence="2">
    <location>
        <begin position="1"/>
        <end position="12"/>
    </location>
</feature>
<evidence type="ECO:0000256" key="1">
    <source>
        <dbReference type="PROSITE-ProRule" id="PRU00266"/>
    </source>
</evidence>
<sequence length="254" mass="28459">MENLQNVALSIESSRHRRRSRTPCQPRLIPPNLNDAPLKNHLQEETQNEDPSLPVHSVEILGTPQCRIFRASVVVKGGTFSHGQCFSRKATKQLAAKEAYIYAKAVGFDPTLEESLRSEKSNLSAKLVQEVANTQRTNEEISLLKHEVLSLTSQLEQLTSSFWGSCDAQVDISSRFIVDHTSAMLVYPQPLLSGQGETREVVHRLWKRISRSYILAPFYLCHVAHICLRLSMLKGVLDRLSLCYSSLGPCFLGG</sequence>
<evidence type="ECO:0000256" key="2">
    <source>
        <dbReference type="SAM" id="MobiDB-lite"/>
    </source>
</evidence>
<proteinExistence type="predicted"/>
<protein>
    <recommendedName>
        <fullName evidence="3">DRBM domain-containing protein</fullName>
    </recommendedName>
</protein>
<gene>
    <name evidence="4" type="ORF">AMTR_s00085p00095960</name>
</gene>
<reference evidence="5" key="1">
    <citation type="journal article" date="2013" name="Science">
        <title>The Amborella genome and the evolution of flowering plants.</title>
        <authorList>
            <consortium name="Amborella Genome Project"/>
        </authorList>
    </citation>
    <scope>NUCLEOTIDE SEQUENCE [LARGE SCALE GENOMIC DNA]</scope>
</reference>
<feature type="domain" description="DRBM" evidence="3">
    <location>
        <begin position="37"/>
        <end position="105"/>
    </location>
</feature>
<evidence type="ECO:0000259" key="3">
    <source>
        <dbReference type="PROSITE" id="PS50137"/>
    </source>
</evidence>